<keyword evidence="2" id="KW-1185">Reference proteome</keyword>
<comment type="caution">
    <text evidence="1">The sequence shown here is derived from an EMBL/GenBank/DDBJ whole genome shotgun (WGS) entry which is preliminary data.</text>
</comment>
<dbReference type="EMBL" id="JAEKFT010000041">
    <property type="protein sequence ID" value="MBT0963894.1"/>
    <property type="molecule type" value="Genomic_DNA"/>
</dbReference>
<evidence type="ECO:0000313" key="1">
    <source>
        <dbReference type="EMBL" id="MBT0963894.1"/>
    </source>
</evidence>
<dbReference type="Proteomes" id="UP000694660">
    <property type="component" value="Unassembled WGS sequence"/>
</dbReference>
<gene>
    <name evidence="1" type="ORF">I8J34_22170</name>
</gene>
<sequence length="120" mass="13229">MLIALALGACNSTADPAGAVPVDWQSLEFTCTHEQPLPFDPEADGWYRTACNLQKKDEDACASEIVVLCRQAIDKNHYNAMHRPGLMYIQGVGVAPDERATVLGRVADRLSGKNRRHEHL</sequence>
<protein>
    <submittedName>
        <fullName evidence="1">Uncharacterized protein</fullName>
    </submittedName>
</protein>
<evidence type="ECO:0000313" key="2">
    <source>
        <dbReference type="Proteomes" id="UP000694660"/>
    </source>
</evidence>
<accession>A0A944HA41</accession>
<name>A0A944HA41_DENI1</name>
<proteinExistence type="predicted"/>
<reference evidence="2" key="1">
    <citation type="journal article" date="2022" name="ISME J.">
        <title>Genetic and phylogenetic analysis of dissimilatory iodate-reducing bacteria identifies potential niches across the world's oceans.</title>
        <authorList>
            <person name="Reyes-Umana V."/>
            <person name="Henning Z."/>
            <person name="Lee K."/>
            <person name="Barnum T.P."/>
            <person name="Coates J.D."/>
        </authorList>
    </citation>
    <scope>NUCLEOTIDE SEQUENCE [LARGE SCALE GENOMIC DNA]</scope>
    <source>
        <strain evidence="2">IR12</strain>
    </source>
</reference>
<organism evidence="1 2">
    <name type="scientific">Denitromonas iodatirespirans</name>
    <dbReference type="NCBI Taxonomy" id="2795389"/>
    <lineage>
        <taxon>Bacteria</taxon>
        <taxon>Pseudomonadati</taxon>
        <taxon>Pseudomonadota</taxon>
        <taxon>Betaproteobacteria</taxon>
        <taxon>Rhodocyclales</taxon>
        <taxon>Zoogloeaceae</taxon>
        <taxon>Denitromonas</taxon>
    </lineage>
</organism>
<dbReference type="RefSeq" id="WP_214363821.1">
    <property type="nucleotide sequence ID" value="NZ_JAEKFT010000041.1"/>
</dbReference>
<dbReference type="AlphaFoldDB" id="A0A944HA41"/>